<name>A0AAN8AFU3_ELEMC</name>
<keyword evidence="1" id="KW-0732">Signal</keyword>
<proteinExistence type="predicted"/>
<dbReference type="Proteomes" id="UP001346869">
    <property type="component" value="Unassembled WGS sequence"/>
</dbReference>
<reference evidence="2 3" key="1">
    <citation type="journal article" date="2023" name="Genes (Basel)">
        <title>Chromosome-Level Genome Assembly and Circadian Gene Repertoire of the Patagonia Blennie Eleginops maclovinus-The Closest Ancestral Proxy of Antarctic Cryonotothenioids.</title>
        <authorList>
            <person name="Cheng C.C."/>
            <person name="Rivera-Colon A.G."/>
            <person name="Minhas B.F."/>
            <person name="Wilson L."/>
            <person name="Rayamajhi N."/>
            <person name="Vargas-Chacoff L."/>
            <person name="Catchen J.M."/>
        </authorList>
    </citation>
    <scope>NUCLEOTIDE SEQUENCE [LARGE SCALE GENOMIC DNA]</scope>
    <source>
        <strain evidence="2">JMC-PN-2008</strain>
    </source>
</reference>
<protein>
    <recommendedName>
        <fullName evidence="4">Secreted protein</fullName>
    </recommendedName>
</protein>
<evidence type="ECO:0000256" key="1">
    <source>
        <dbReference type="SAM" id="SignalP"/>
    </source>
</evidence>
<comment type="caution">
    <text evidence="2">The sequence shown here is derived from an EMBL/GenBank/DDBJ whole genome shotgun (WGS) entry which is preliminary data.</text>
</comment>
<sequence length="71" mass="7931">MLVILLLCRLTSHLYTEPQTTSRSGLRATIFARAAQIAAAMTRFAILSLYLHTIAPTPRHVRVVWSRLTPG</sequence>
<accession>A0AAN8AFU3</accession>
<dbReference type="EMBL" id="JAUZQC010000013">
    <property type="protein sequence ID" value="KAK5861191.1"/>
    <property type="molecule type" value="Genomic_DNA"/>
</dbReference>
<feature type="chain" id="PRO_5042987719" description="Secreted protein" evidence="1">
    <location>
        <begin position="17"/>
        <end position="71"/>
    </location>
</feature>
<dbReference type="AlphaFoldDB" id="A0AAN8AFU3"/>
<gene>
    <name evidence="2" type="ORF">PBY51_022605</name>
</gene>
<feature type="signal peptide" evidence="1">
    <location>
        <begin position="1"/>
        <end position="16"/>
    </location>
</feature>
<evidence type="ECO:0000313" key="2">
    <source>
        <dbReference type="EMBL" id="KAK5861191.1"/>
    </source>
</evidence>
<evidence type="ECO:0000313" key="3">
    <source>
        <dbReference type="Proteomes" id="UP001346869"/>
    </source>
</evidence>
<keyword evidence="3" id="KW-1185">Reference proteome</keyword>
<evidence type="ECO:0008006" key="4">
    <source>
        <dbReference type="Google" id="ProtNLM"/>
    </source>
</evidence>
<reference evidence="2 3" key="2">
    <citation type="journal article" date="2023" name="Mol. Biol. Evol.">
        <title>Genomics of Secondarily Temperate Adaptation in the Only Non-Antarctic Icefish.</title>
        <authorList>
            <person name="Rivera-Colon A.G."/>
            <person name="Rayamajhi N."/>
            <person name="Minhas B.F."/>
            <person name="Madrigal G."/>
            <person name="Bilyk K.T."/>
            <person name="Yoon V."/>
            <person name="Hune M."/>
            <person name="Gregory S."/>
            <person name="Cheng C.H.C."/>
            <person name="Catchen J.M."/>
        </authorList>
    </citation>
    <scope>NUCLEOTIDE SEQUENCE [LARGE SCALE GENOMIC DNA]</scope>
    <source>
        <strain evidence="2">JMC-PN-2008</strain>
    </source>
</reference>
<organism evidence="2 3">
    <name type="scientific">Eleginops maclovinus</name>
    <name type="common">Patagonian blennie</name>
    <name type="synonym">Eleginus maclovinus</name>
    <dbReference type="NCBI Taxonomy" id="56733"/>
    <lineage>
        <taxon>Eukaryota</taxon>
        <taxon>Metazoa</taxon>
        <taxon>Chordata</taxon>
        <taxon>Craniata</taxon>
        <taxon>Vertebrata</taxon>
        <taxon>Euteleostomi</taxon>
        <taxon>Actinopterygii</taxon>
        <taxon>Neopterygii</taxon>
        <taxon>Teleostei</taxon>
        <taxon>Neoteleostei</taxon>
        <taxon>Acanthomorphata</taxon>
        <taxon>Eupercaria</taxon>
        <taxon>Perciformes</taxon>
        <taxon>Notothenioidei</taxon>
        <taxon>Eleginopidae</taxon>
        <taxon>Eleginops</taxon>
    </lineage>
</organism>